<name>A0A5C5ZGT3_9BACT</name>
<reference evidence="1 2" key="1">
    <citation type="submission" date="2019-02" db="EMBL/GenBank/DDBJ databases">
        <title>Deep-cultivation of Planctomycetes and their phenomic and genomic characterization uncovers novel biology.</title>
        <authorList>
            <person name="Wiegand S."/>
            <person name="Jogler M."/>
            <person name="Boedeker C."/>
            <person name="Pinto D."/>
            <person name="Vollmers J."/>
            <person name="Rivas-Marin E."/>
            <person name="Kohn T."/>
            <person name="Peeters S.H."/>
            <person name="Heuer A."/>
            <person name="Rast P."/>
            <person name="Oberbeckmann S."/>
            <person name="Bunk B."/>
            <person name="Jeske O."/>
            <person name="Meyerdierks A."/>
            <person name="Storesund J.E."/>
            <person name="Kallscheuer N."/>
            <person name="Luecker S."/>
            <person name="Lage O.M."/>
            <person name="Pohl T."/>
            <person name="Merkel B.J."/>
            <person name="Hornburger P."/>
            <person name="Mueller R.-W."/>
            <person name="Bruemmer F."/>
            <person name="Labrenz M."/>
            <person name="Spormann A.M."/>
            <person name="Op Den Camp H."/>
            <person name="Overmann J."/>
            <person name="Amann R."/>
            <person name="Jetten M.S.M."/>
            <person name="Mascher T."/>
            <person name="Medema M.H."/>
            <person name="Devos D.P."/>
            <person name="Kaster A.-K."/>
            <person name="Ovreas L."/>
            <person name="Rohde M."/>
            <person name="Galperin M.Y."/>
            <person name="Jogler C."/>
        </authorList>
    </citation>
    <scope>NUCLEOTIDE SEQUENCE [LARGE SCALE GENOMIC DNA]</scope>
    <source>
        <strain evidence="1 2">Pla100</strain>
    </source>
</reference>
<sequence length="186" mass="19644">MQVNRSQVRVVGIGRTSQRIVIAAEEVNVPATDRPAAVGSGDRVLSINAGTVEVSIAKNVGATKDDVIARATIEAVRSAGSDDDIVVGSARRVDFGDIDCCRAGRTERAASPLNSAVAVIERPIKIDAVRRSFAAVGVGDLLHDRVDVVVRRCLTVGIGEGDDQLTRRRGCVKCGDHLTVFDQVTA</sequence>
<evidence type="ECO:0000313" key="2">
    <source>
        <dbReference type="Proteomes" id="UP000316213"/>
    </source>
</evidence>
<accession>A0A5C5ZGT3</accession>
<keyword evidence="2" id="KW-1185">Reference proteome</keyword>
<comment type="caution">
    <text evidence="1">The sequence shown here is derived from an EMBL/GenBank/DDBJ whole genome shotgun (WGS) entry which is preliminary data.</text>
</comment>
<proteinExistence type="predicted"/>
<gene>
    <name evidence="1" type="ORF">Pla100_60610</name>
</gene>
<dbReference type="AlphaFoldDB" id="A0A5C5ZGT3"/>
<dbReference type="Proteomes" id="UP000316213">
    <property type="component" value="Unassembled WGS sequence"/>
</dbReference>
<protein>
    <submittedName>
        <fullName evidence="1">Uncharacterized protein</fullName>
    </submittedName>
</protein>
<dbReference type="EMBL" id="SJPM01000033">
    <property type="protein sequence ID" value="TWT86436.1"/>
    <property type="molecule type" value="Genomic_DNA"/>
</dbReference>
<organism evidence="1 2">
    <name type="scientific">Neorhodopirellula pilleata</name>
    <dbReference type="NCBI Taxonomy" id="2714738"/>
    <lineage>
        <taxon>Bacteria</taxon>
        <taxon>Pseudomonadati</taxon>
        <taxon>Planctomycetota</taxon>
        <taxon>Planctomycetia</taxon>
        <taxon>Pirellulales</taxon>
        <taxon>Pirellulaceae</taxon>
        <taxon>Neorhodopirellula</taxon>
    </lineage>
</organism>
<evidence type="ECO:0000313" key="1">
    <source>
        <dbReference type="EMBL" id="TWT86436.1"/>
    </source>
</evidence>